<comment type="caution">
    <text evidence="1">The sequence shown here is derived from an EMBL/GenBank/DDBJ whole genome shotgun (WGS) entry which is preliminary data.</text>
</comment>
<protein>
    <submittedName>
        <fullName evidence="1">Uncharacterized protein</fullName>
    </submittedName>
</protein>
<proteinExistence type="predicted"/>
<organism evidence="1 2">
    <name type="scientific">Ficus carica</name>
    <name type="common">Common fig</name>
    <dbReference type="NCBI Taxonomy" id="3494"/>
    <lineage>
        <taxon>Eukaryota</taxon>
        <taxon>Viridiplantae</taxon>
        <taxon>Streptophyta</taxon>
        <taxon>Embryophyta</taxon>
        <taxon>Tracheophyta</taxon>
        <taxon>Spermatophyta</taxon>
        <taxon>Magnoliopsida</taxon>
        <taxon>eudicotyledons</taxon>
        <taxon>Gunneridae</taxon>
        <taxon>Pentapetalae</taxon>
        <taxon>rosids</taxon>
        <taxon>fabids</taxon>
        <taxon>Rosales</taxon>
        <taxon>Moraceae</taxon>
        <taxon>Ficeae</taxon>
        <taxon>Ficus</taxon>
    </lineage>
</organism>
<keyword evidence="2" id="KW-1185">Reference proteome</keyword>
<dbReference type="Proteomes" id="UP001187192">
    <property type="component" value="Unassembled WGS sequence"/>
</dbReference>
<evidence type="ECO:0000313" key="2">
    <source>
        <dbReference type="Proteomes" id="UP001187192"/>
    </source>
</evidence>
<sequence>MAGSSLGAEDWQCLAVGAREFRGRIVECPSPVLGFLSL</sequence>
<accession>A0AA88E1A1</accession>
<dbReference type="EMBL" id="BTGU01000127">
    <property type="protein sequence ID" value="GMN62339.1"/>
    <property type="molecule type" value="Genomic_DNA"/>
</dbReference>
<gene>
    <name evidence="1" type="ORF">TIFTF001_031426</name>
</gene>
<name>A0AA88E1A1_FICCA</name>
<dbReference type="AlphaFoldDB" id="A0AA88E1A1"/>
<reference evidence="1" key="1">
    <citation type="submission" date="2023-07" db="EMBL/GenBank/DDBJ databases">
        <title>draft genome sequence of fig (Ficus carica).</title>
        <authorList>
            <person name="Takahashi T."/>
            <person name="Nishimura K."/>
        </authorList>
    </citation>
    <scope>NUCLEOTIDE SEQUENCE</scope>
</reference>
<evidence type="ECO:0000313" key="1">
    <source>
        <dbReference type="EMBL" id="GMN62339.1"/>
    </source>
</evidence>